<evidence type="ECO:0000313" key="2">
    <source>
        <dbReference type="EMBL" id="MBB6456760.1"/>
    </source>
</evidence>
<feature type="domain" description="Flp pilus assembly protein RcpC/CpaB" evidence="1">
    <location>
        <begin position="117"/>
        <end position="230"/>
    </location>
</feature>
<dbReference type="InterPro" id="IPR017592">
    <property type="entry name" value="Pilus_assmbl_Flp-typ_CpaB"/>
</dbReference>
<dbReference type="AlphaFoldDB" id="A0A841QE82"/>
<reference evidence="2 3" key="1">
    <citation type="submission" date="2020-08" db="EMBL/GenBank/DDBJ databases">
        <title>Genomic Encyclopedia of Type Strains, Phase IV (KMG-IV): sequencing the most valuable type-strain genomes for metagenomic binning, comparative biology and taxonomic classification.</title>
        <authorList>
            <person name="Goeker M."/>
        </authorList>
    </citation>
    <scope>NUCLEOTIDE SEQUENCE [LARGE SCALE GENOMIC DNA]</scope>
    <source>
        <strain evidence="2 3">DSM 4491</strain>
    </source>
</reference>
<keyword evidence="3" id="KW-1185">Reference proteome</keyword>
<comment type="caution">
    <text evidence="2">The sequence shown here is derived from an EMBL/GenBank/DDBJ whole genome shotgun (WGS) entry which is preliminary data.</text>
</comment>
<dbReference type="EMBL" id="JACHIE010000004">
    <property type="protein sequence ID" value="MBB6456760.1"/>
    <property type="molecule type" value="Genomic_DNA"/>
</dbReference>
<proteinExistence type="predicted"/>
<evidence type="ECO:0000259" key="1">
    <source>
        <dbReference type="Pfam" id="PF16976"/>
    </source>
</evidence>
<dbReference type="Pfam" id="PF16976">
    <property type="entry name" value="RcpC"/>
    <property type="match status" value="1"/>
</dbReference>
<dbReference type="Proteomes" id="UP000578000">
    <property type="component" value="Unassembled WGS sequence"/>
</dbReference>
<organism evidence="2 3">
    <name type="scientific">Acetobacter lovaniensis</name>
    <dbReference type="NCBI Taxonomy" id="104100"/>
    <lineage>
        <taxon>Bacteria</taxon>
        <taxon>Pseudomonadati</taxon>
        <taxon>Pseudomonadota</taxon>
        <taxon>Alphaproteobacteria</taxon>
        <taxon>Acetobacterales</taxon>
        <taxon>Acetobacteraceae</taxon>
        <taxon>Acetobacter</taxon>
    </lineage>
</organism>
<sequence>MVTRIAMLFIGVIGLIGLFALGKVMMSPAPAPQKVVQQEVVVHTKKLLTVRNAMHAGDFLRESDLVASSIPDNYVLPGSLEDTPANRQALEGALLRVDLPAGSGIVEQSFLRVGDHGFLAAVLKPGMRALSVAVGPASGVSGLIEPGDRVDVVMTERVGDGAGGNVSHLVSKIVLSGIRIVAVGGSLSPRGGKNIAEQAGVDVRTVTLEVTPEQSGILGTAQQLGQIVLTVQSLGGSHDDLATPPVWEYSVSASDSQQLKDGVKVVHVYNGISGAQDVRF</sequence>
<dbReference type="RefSeq" id="WP_166113967.1">
    <property type="nucleotide sequence ID" value="NZ_BAABDB010000004.1"/>
</dbReference>
<dbReference type="InterPro" id="IPR031571">
    <property type="entry name" value="RcpC_dom"/>
</dbReference>
<evidence type="ECO:0000313" key="3">
    <source>
        <dbReference type="Proteomes" id="UP000578000"/>
    </source>
</evidence>
<protein>
    <submittedName>
        <fullName evidence="2">Pilus assembly protein CpaB</fullName>
    </submittedName>
</protein>
<accession>A0A841QE82</accession>
<name>A0A841QE82_9PROT</name>
<gene>
    <name evidence="2" type="ORF">HNR55_001341</name>
</gene>
<dbReference type="NCBIfam" id="TIGR03177">
    <property type="entry name" value="pilus_cpaB"/>
    <property type="match status" value="1"/>
</dbReference>